<protein>
    <submittedName>
        <fullName evidence="1">Uncharacterized protein</fullName>
    </submittedName>
</protein>
<organism evidence="1 2">
    <name type="scientific">Pseudomonas plecoglossicida</name>
    <dbReference type="NCBI Taxonomy" id="70775"/>
    <lineage>
        <taxon>Bacteria</taxon>
        <taxon>Pseudomonadati</taxon>
        <taxon>Pseudomonadota</taxon>
        <taxon>Gammaproteobacteria</taxon>
        <taxon>Pseudomonadales</taxon>
        <taxon>Pseudomonadaceae</taxon>
        <taxon>Pseudomonas</taxon>
    </lineage>
</organism>
<proteinExistence type="predicted"/>
<name>A0AAD0QT43_PSEDL</name>
<evidence type="ECO:0000313" key="1">
    <source>
        <dbReference type="EMBL" id="AXM95093.1"/>
    </source>
</evidence>
<dbReference type="GeneID" id="49612648"/>
<dbReference type="RefSeq" id="WP_016391074.1">
    <property type="nucleotide sequence ID" value="NZ_BSOM01000016.1"/>
</dbReference>
<dbReference type="Proteomes" id="UP000256503">
    <property type="component" value="Chromosome"/>
</dbReference>
<dbReference type="EMBL" id="CP031146">
    <property type="protein sequence ID" value="AXM95093.1"/>
    <property type="molecule type" value="Genomic_DNA"/>
</dbReference>
<dbReference type="AlphaFoldDB" id="A0AAD0QT43"/>
<accession>A0AAD0QT43</accession>
<sequence>MSLNLQFVYYRNFTFDGKFHIRCIGDDLHKVKSIHYLLERQSADAVIHLDGATVLSQAQSGQVSDHGCPATLSCTVEAGTYVITPQVSLLDSHIMTLDLEHDADRVLREGPLVVEVSEAELTRRILDSVPLSSDTSATGAPWTIQSWFRCCQRPSVTPR</sequence>
<gene>
    <name evidence="1" type="ORF">DVB73_04370</name>
</gene>
<reference evidence="1 2" key="1">
    <citation type="submission" date="2018-07" db="EMBL/GenBank/DDBJ databases">
        <title>Complete genome sequence of a Pseudomonas plecoglossicida strain pathogenic to the marine fish, Larimichthys crocea.</title>
        <authorList>
            <person name="Tao Z."/>
        </authorList>
    </citation>
    <scope>NUCLEOTIDE SEQUENCE [LARGE SCALE GENOMIC DNA]</scope>
    <source>
        <strain evidence="1 2">XSDHY-P</strain>
    </source>
</reference>
<evidence type="ECO:0000313" key="2">
    <source>
        <dbReference type="Proteomes" id="UP000256503"/>
    </source>
</evidence>